<sequence length="76" mass="8443">MAERPLASTKARISGWICLGAAVLMAGLELASRLRETDRPANLFIPAAVFVVVGLLCLWLDRVFMRAYATPRRRGR</sequence>
<protein>
    <submittedName>
        <fullName evidence="2">Uncharacterized protein</fullName>
    </submittedName>
</protein>
<organism evidence="2 3">
    <name type="scientific">Ilumatobacter fluminis</name>
    <dbReference type="NCBI Taxonomy" id="467091"/>
    <lineage>
        <taxon>Bacteria</taxon>
        <taxon>Bacillati</taxon>
        <taxon>Actinomycetota</taxon>
        <taxon>Acidimicrobiia</taxon>
        <taxon>Acidimicrobiales</taxon>
        <taxon>Ilumatobacteraceae</taxon>
        <taxon>Ilumatobacter</taxon>
    </lineage>
</organism>
<reference evidence="2 3" key="1">
    <citation type="submission" date="2019-03" db="EMBL/GenBank/DDBJ databases">
        <title>Sequencing the genomes of 1000 actinobacteria strains.</title>
        <authorList>
            <person name="Klenk H.-P."/>
        </authorList>
    </citation>
    <scope>NUCLEOTIDE SEQUENCE [LARGE SCALE GENOMIC DNA]</scope>
    <source>
        <strain evidence="2 3">DSM 18936</strain>
    </source>
</reference>
<comment type="caution">
    <text evidence="2">The sequence shown here is derived from an EMBL/GenBank/DDBJ whole genome shotgun (WGS) entry which is preliminary data.</text>
</comment>
<feature type="transmembrane region" description="Helical" evidence="1">
    <location>
        <begin position="12"/>
        <end position="31"/>
    </location>
</feature>
<evidence type="ECO:0000313" key="3">
    <source>
        <dbReference type="Proteomes" id="UP000294558"/>
    </source>
</evidence>
<gene>
    <name evidence="2" type="ORF">BDK89_0256</name>
</gene>
<proteinExistence type="predicted"/>
<evidence type="ECO:0000256" key="1">
    <source>
        <dbReference type="SAM" id="Phobius"/>
    </source>
</evidence>
<keyword evidence="1" id="KW-0472">Membrane</keyword>
<accession>A0A4R7HUR9</accession>
<name>A0A4R7HUR9_9ACTN</name>
<keyword evidence="3" id="KW-1185">Reference proteome</keyword>
<dbReference type="Proteomes" id="UP000294558">
    <property type="component" value="Unassembled WGS sequence"/>
</dbReference>
<dbReference type="AlphaFoldDB" id="A0A4R7HUR9"/>
<dbReference type="RefSeq" id="WP_133867227.1">
    <property type="nucleotide sequence ID" value="NZ_SOAU01000001.1"/>
</dbReference>
<feature type="transmembrane region" description="Helical" evidence="1">
    <location>
        <begin position="43"/>
        <end position="64"/>
    </location>
</feature>
<keyword evidence="1" id="KW-0812">Transmembrane</keyword>
<evidence type="ECO:0000313" key="2">
    <source>
        <dbReference type="EMBL" id="TDT14701.1"/>
    </source>
</evidence>
<keyword evidence="1" id="KW-1133">Transmembrane helix</keyword>
<dbReference type="EMBL" id="SOAU01000001">
    <property type="protein sequence ID" value="TDT14701.1"/>
    <property type="molecule type" value="Genomic_DNA"/>
</dbReference>